<name>A0ABW4PW42_9MICO</name>
<organism evidence="1 2">
    <name type="scientific">Brachybacterium rhamnosum</name>
    <dbReference type="NCBI Taxonomy" id="173361"/>
    <lineage>
        <taxon>Bacteria</taxon>
        <taxon>Bacillati</taxon>
        <taxon>Actinomycetota</taxon>
        <taxon>Actinomycetes</taxon>
        <taxon>Micrococcales</taxon>
        <taxon>Dermabacteraceae</taxon>
        <taxon>Brachybacterium</taxon>
    </lineage>
</organism>
<dbReference type="PANTHER" id="PTHR38479:SF2">
    <property type="entry name" value="WINGED HELIX DNA-BINDING DOMAIN-CONTAINING PROTEIN"/>
    <property type="match status" value="1"/>
</dbReference>
<evidence type="ECO:0000313" key="1">
    <source>
        <dbReference type="EMBL" id="MFD1834382.1"/>
    </source>
</evidence>
<dbReference type="PANTHER" id="PTHR38479">
    <property type="entry name" value="LMO0824 PROTEIN"/>
    <property type="match status" value="1"/>
</dbReference>
<evidence type="ECO:0000313" key="2">
    <source>
        <dbReference type="Proteomes" id="UP001597280"/>
    </source>
</evidence>
<dbReference type="InterPro" id="IPR009351">
    <property type="entry name" value="AlkZ-like"/>
</dbReference>
<dbReference type="EMBL" id="JBHUFL010000002">
    <property type="protein sequence ID" value="MFD1834382.1"/>
    <property type="molecule type" value="Genomic_DNA"/>
</dbReference>
<protein>
    <submittedName>
        <fullName evidence="1">DNA glycosylase AlkZ-like family protein</fullName>
    </submittedName>
</protein>
<dbReference type="Pfam" id="PF06224">
    <property type="entry name" value="AlkZ-like"/>
    <property type="match status" value="1"/>
</dbReference>
<comment type="caution">
    <text evidence="1">The sequence shown here is derived from an EMBL/GenBank/DDBJ whole genome shotgun (WGS) entry which is preliminary data.</text>
</comment>
<keyword evidence="2" id="KW-1185">Reference proteome</keyword>
<gene>
    <name evidence="1" type="ORF">ACFSDA_04750</name>
</gene>
<reference evidence="2" key="1">
    <citation type="journal article" date="2019" name="Int. J. Syst. Evol. Microbiol.">
        <title>The Global Catalogue of Microorganisms (GCM) 10K type strain sequencing project: providing services to taxonomists for standard genome sequencing and annotation.</title>
        <authorList>
            <consortium name="The Broad Institute Genomics Platform"/>
            <consortium name="The Broad Institute Genome Sequencing Center for Infectious Disease"/>
            <person name="Wu L."/>
            <person name="Ma J."/>
        </authorList>
    </citation>
    <scope>NUCLEOTIDE SEQUENCE [LARGE SCALE GENOMIC DNA]</scope>
    <source>
        <strain evidence="2">JCM 11650</strain>
    </source>
</reference>
<dbReference type="Proteomes" id="UP001597280">
    <property type="component" value="Unassembled WGS sequence"/>
</dbReference>
<accession>A0ABW4PW42</accession>
<proteinExistence type="predicted"/>
<dbReference type="RefSeq" id="WP_343903714.1">
    <property type="nucleotide sequence ID" value="NZ_BAAAIS010000002.1"/>
</dbReference>
<sequence length="393" mass="42367">MTPRHLVGARLLAQGLLAPDGAPPTPVEVARSFAAHQGQDLPGAVSSLALRSRAPRARTGTAAVQQVLDAFDRGEIVRGYPMRGTVFVVAADSLAWITELCAAGPLRAQVARRPALGLDQDQVDRARAVLEEVAGPRSSPGTGRGVPRAELLAAWEAAGLATAKGRGYHLLSHLVALGVAAYGPWRDGDTAVVLARRWLPAGSDLEGAFGGDRVAAVAELARRYVTSRGPVTERDLAWWSKLTLGEIRAAWPAATRELESGYADRDGRLHARAEDARGGDGERRWFRAGLVEEYAEREKEAMAELLLPGFDELVLGYRDRGFLGDEARVEALVPGGNGVFRRPAIRRGEIVGTWRRAGSGARRRLEIEELTPLTAPQLTRFTRLHERFPAVGG</sequence>